<dbReference type="Proteomes" id="UP000028511">
    <property type="component" value="Unassembled WGS sequence"/>
</dbReference>
<sequence length="47" mass="5447">MAKFFDWGKSKYFNRYINGFSSLVNTGVIRVTKQNVHQMKDGMDEAS</sequence>
<comment type="caution">
    <text evidence="1">The sequence shown here is derived from an EMBL/GenBank/DDBJ whole genome shotgun (WGS) entry which is preliminary data.</text>
</comment>
<proteinExistence type="predicted"/>
<accession>A0A077NF16</accession>
<organism evidence="1">
    <name type="scientific">Xenorhabdus bovienii str. puntauvense</name>
    <dbReference type="NCBI Taxonomy" id="1398201"/>
    <lineage>
        <taxon>Bacteria</taxon>
        <taxon>Pseudomonadati</taxon>
        <taxon>Pseudomonadota</taxon>
        <taxon>Gammaproteobacteria</taxon>
        <taxon>Enterobacterales</taxon>
        <taxon>Morganellaceae</taxon>
        <taxon>Xenorhabdus</taxon>
    </lineage>
</organism>
<evidence type="ECO:0000313" key="1">
    <source>
        <dbReference type="EMBL" id="CDG97434.1"/>
    </source>
</evidence>
<name>A0A077NF16_XENBV</name>
<protein>
    <submittedName>
        <fullName evidence="1">Uncharacterized protein</fullName>
    </submittedName>
</protein>
<dbReference type="HOGENOM" id="CLU_3174839_0_0_6"/>
<reference evidence="1" key="1">
    <citation type="submission" date="2013-07" db="EMBL/GenBank/DDBJ databases">
        <title>Sub-species coevolution in mutualistic symbiosis.</title>
        <authorList>
            <person name="Murfin K."/>
            <person name="Klassen J."/>
            <person name="Lee M."/>
            <person name="Forst S."/>
            <person name="Stock P."/>
            <person name="Goodrich-Blair H."/>
        </authorList>
    </citation>
    <scope>NUCLEOTIDE SEQUENCE [LARGE SCALE GENOMIC DNA]</scope>
    <source>
        <strain evidence="1">Puntauvense</strain>
    </source>
</reference>
<dbReference type="AlphaFoldDB" id="A0A077NF16"/>
<dbReference type="EMBL" id="CBSW010000183">
    <property type="protein sequence ID" value="CDG97434.1"/>
    <property type="molecule type" value="Genomic_DNA"/>
</dbReference>
<gene>
    <name evidence="1" type="ORF">XBP1_2630024</name>
</gene>